<sequence length="165" mass="18420">MKKVFCVFSGFLILFFGGGCSLLRKEVVSRQDSVRTDSRKASLDWKVDSVDWASRVFTYSDSSGAEFEVEIVPLGPFSFSAKGGFAGSASVLRLRGKTQSTIRSADSSSRQQHVQSTGSQKEDTKARTEKLQKETVKKNDKSLWWVIALLSIGSLVLFFIYMRKI</sequence>
<dbReference type="OrthoDB" id="773352at2"/>
<dbReference type="AlphaFoldDB" id="A0A2T0UBG0"/>
<dbReference type="EMBL" id="PVTH01000001">
    <property type="protein sequence ID" value="PRY55281.1"/>
    <property type="molecule type" value="Genomic_DNA"/>
</dbReference>
<evidence type="ECO:0000313" key="3">
    <source>
        <dbReference type="EMBL" id="PRY55281.1"/>
    </source>
</evidence>
<dbReference type="RefSeq" id="WP_106290571.1">
    <property type="nucleotide sequence ID" value="NZ_PVTH01000001.1"/>
</dbReference>
<reference evidence="3 4" key="1">
    <citation type="submission" date="2018-03" db="EMBL/GenBank/DDBJ databases">
        <title>Genomic Encyclopedia of Type Strains, Phase III (KMG-III): the genomes of soil and plant-associated and newly described type strains.</title>
        <authorList>
            <person name="Whitman W."/>
        </authorList>
    </citation>
    <scope>NUCLEOTIDE SEQUENCE [LARGE SCALE GENOMIC DNA]</scope>
    <source>
        <strain evidence="3 4">CGMCC 1.9313</strain>
    </source>
</reference>
<feature type="compositionally biased region" description="Basic and acidic residues" evidence="1">
    <location>
        <begin position="120"/>
        <end position="130"/>
    </location>
</feature>
<evidence type="ECO:0000256" key="2">
    <source>
        <dbReference type="SAM" id="Phobius"/>
    </source>
</evidence>
<feature type="region of interest" description="Disordered" evidence="1">
    <location>
        <begin position="105"/>
        <end position="130"/>
    </location>
</feature>
<dbReference type="Proteomes" id="UP000238034">
    <property type="component" value="Unassembled WGS sequence"/>
</dbReference>
<accession>A0A2T0UBG0</accession>
<keyword evidence="4" id="KW-1185">Reference proteome</keyword>
<feature type="transmembrane region" description="Helical" evidence="2">
    <location>
        <begin position="143"/>
        <end position="162"/>
    </location>
</feature>
<feature type="compositionally biased region" description="Polar residues" evidence="1">
    <location>
        <begin position="105"/>
        <end position="119"/>
    </location>
</feature>
<protein>
    <recommendedName>
        <fullName evidence="5">Lipoprotein</fullName>
    </recommendedName>
</protein>
<keyword evidence="2" id="KW-1133">Transmembrane helix</keyword>
<organism evidence="3 4">
    <name type="scientific">Arcticibacter pallidicorallinus</name>
    <dbReference type="NCBI Taxonomy" id="1259464"/>
    <lineage>
        <taxon>Bacteria</taxon>
        <taxon>Pseudomonadati</taxon>
        <taxon>Bacteroidota</taxon>
        <taxon>Sphingobacteriia</taxon>
        <taxon>Sphingobacteriales</taxon>
        <taxon>Sphingobacteriaceae</taxon>
        <taxon>Arcticibacter</taxon>
    </lineage>
</organism>
<keyword evidence="2" id="KW-0812">Transmembrane</keyword>
<comment type="caution">
    <text evidence="3">The sequence shown here is derived from an EMBL/GenBank/DDBJ whole genome shotgun (WGS) entry which is preliminary data.</text>
</comment>
<evidence type="ECO:0000313" key="4">
    <source>
        <dbReference type="Proteomes" id="UP000238034"/>
    </source>
</evidence>
<proteinExistence type="predicted"/>
<gene>
    <name evidence="3" type="ORF">B0I27_101250</name>
</gene>
<name>A0A2T0UBG0_9SPHI</name>
<evidence type="ECO:0008006" key="5">
    <source>
        <dbReference type="Google" id="ProtNLM"/>
    </source>
</evidence>
<evidence type="ECO:0000256" key="1">
    <source>
        <dbReference type="SAM" id="MobiDB-lite"/>
    </source>
</evidence>
<keyword evidence="2" id="KW-0472">Membrane</keyword>
<dbReference type="PROSITE" id="PS51257">
    <property type="entry name" value="PROKAR_LIPOPROTEIN"/>
    <property type="match status" value="1"/>
</dbReference>